<dbReference type="SUPFAM" id="SSF55874">
    <property type="entry name" value="ATPase domain of HSP90 chaperone/DNA topoisomerase II/histidine kinase"/>
    <property type="match status" value="1"/>
</dbReference>
<accession>A0ABW1CY27</accession>
<keyword evidence="3" id="KW-0808">Transferase</keyword>
<dbReference type="Pfam" id="PF02518">
    <property type="entry name" value="HATPase_c"/>
    <property type="match status" value="1"/>
</dbReference>
<proteinExistence type="predicted"/>
<name>A0ABW1CY27_9ACTN</name>
<dbReference type="GO" id="GO:0016301">
    <property type="term" value="F:kinase activity"/>
    <property type="evidence" value="ECO:0007669"/>
    <property type="project" value="UniProtKB-KW"/>
</dbReference>
<dbReference type="PRINTS" id="PR00344">
    <property type="entry name" value="BCTRLSENSOR"/>
</dbReference>
<dbReference type="RefSeq" id="WP_379520192.1">
    <property type="nucleotide sequence ID" value="NZ_JBHSPA010000057.1"/>
</dbReference>
<evidence type="ECO:0000256" key="3">
    <source>
        <dbReference type="ARBA" id="ARBA00022679"/>
    </source>
</evidence>
<dbReference type="InterPro" id="IPR036890">
    <property type="entry name" value="HATPase_C_sf"/>
</dbReference>
<keyword evidence="5" id="KW-0902">Two-component regulatory system</keyword>
<sequence>EQEAALRAVVDGGPPPPGATADLRSLLARYGSPEVTVSTPATPLVLPAAVAQGACAAVGAALDNVRAHCGSGARAWVLAESGDGTVTVSVRDDGPGIPDGRLEEAVADGRMGVARSIRGRVAELGGRVSIVSVPGQGTEVEITLPA</sequence>
<dbReference type="InterPro" id="IPR050482">
    <property type="entry name" value="Sensor_HK_TwoCompSys"/>
</dbReference>
<dbReference type="EC" id="2.7.13.3" evidence="2"/>
<evidence type="ECO:0000313" key="8">
    <source>
        <dbReference type="Proteomes" id="UP001596058"/>
    </source>
</evidence>
<evidence type="ECO:0000256" key="2">
    <source>
        <dbReference type="ARBA" id="ARBA00012438"/>
    </source>
</evidence>
<dbReference type="EMBL" id="JBHSPA010000057">
    <property type="protein sequence ID" value="MFC5830705.1"/>
    <property type="molecule type" value="Genomic_DNA"/>
</dbReference>
<dbReference type="InterPro" id="IPR003594">
    <property type="entry name" value="HATPase_dom"/>
</dbReference>
<comment type="caution">
    <text evidence="7">The sequence shown here is derived from an EMBL/GenBank/DDBJ whole genome shotgun (WGS) entry which is preliminary data.</text>
</comment>
<organism evidence="7 8">
    <name type="scientific">Nonomuraea insulae</name>
    <dbReference type="NCBI Taxonomy" id="1616787"/>
    <lineage>
        <taxon>Bacteria</taxon>
        <taxon>Bacillati</taxon>
        <taxon>Actinomycetota</taxon>
        <taxon>Actinomycetes</taxon>
        <taxon>Streptosporangiales</taxon>
        <taxon>Streptosporangiaceae</taxon>
        <taxon>Nonomuraea</taxon>
    </lineage>
</organism>
<dbReference type="PANTHER" id="PTHR24421">
    <property type="entry name" value="NITRATE/NITRITE SENSOR PROTEIN NARX-RELATED"/>
    <property type="match status" value="1"/>
</dbReference>
<gene>
    <name evidence="7" type="ORF">ACFPZ3_43225</name>
</gene>
<evidence type="ECO:0000256" key="1">
    <source>
        <dbReference type="ARBA" id="ARBA00000085"/>
    </source>
</evidence>
<reference evidence="8" key="1">
    <citation type="journal article" date="2019" name="Int. J. Syst. Evol. Microbiol.">
        <title>The Global Catalogue of Microorganisms (GCM) 10K type strain sequencing project: providing services to taxonomists for standard genome sequencing and annotation.</title>
        <authorList>
            <consortium name="The Broad Institute Genomics Platform"/>
            <consortium name="The Broad Institute Genome Sequencing Center for Infectious Disease"/>
            <person name="Wu L."/>
            <person name="Ma J."/>
        </authorList>
    </citation>
    <scope>NUCLEOTIDE SEQUENCE [LARGE SCALE GENOMIC DNA]</scope>
    <source>
        <strain evidence="8">CCUG 53903</strain>
    </source>
</reference>
<evidence type="ECO:0000256" key="4">
    <source>
        <dbReference type="ARBA" id="ARBA00022777"/>
    </source>
</evidence>
<evidence type="ECO:0000313" key="7">
    <source>
        <dbReference type="EMBL" id="MFC5830705.1"/>
    </source>
</evidence>
<comment type="catalytic activity">
    <reaction evidence="1">
        <text>ATP + protein L-histidine = ADP + protein N-phospho-L-histidine.</text>
        <dbReference type="EC" id="2.7.13.3"/>
    </reaction>
</comment>
<feature type="domain" description="Histidine kinase/HSP90-like ATPase" evidence="6">
    <location>
        <begin position="57"/>
        <end position="145"/>
    </location>
</feature>
<dbReference type="InterPro" id="IPR004358">
    <property type="entry name" value="Sig_transdc_His_kin-like_C"/>
</dbReference>
<keyword evidence="8" id="KW-1185">Reference proteome</keyword>
<dbReference type="Gene3D" id="3.30.565.10">
    <property type="entry name" value="Histidine kinase-like ATPase, C-terminal domain"/>
    <property type="match status" value="1"/>
</dbReference>
<dbReference type="Proteomes" id="UP001596058">
    <property type="component" value="Unassembled WGS sequence"/>
</dbReference>
<evidence type="ECO:0000256" key="5">
    <source>
        <dbReference type="ARBA" id="ARBA00023012"/>
    </source>
</evidence>
<evidence type="ECO:0000259" key="6">
    <source>
        <dbReference type="Pfam" id="PF02518"/>
    </source>
</evidence>
<dbReference type="PANTHER" id="PTHR24421:SF61">
    <property type="entry name" value="OXYGEN SENSOR HISTIDINE KINASE NREB"/>
    <property type="match status" value="1"/>
</dbReference>
<feature type="non-terminal residue" evidence="7">
    <location>
        <position position="1"/>
    </location>
</feature>
<protein>
    <recommendedName>
        <fullName evidence="2">histidine kinase</fullName>
        <ecNumber evidence="2">2.7.13.3</ecNumber>
    </recommendedName>
</protein>
<keyword evidence="4 7" id="KW-0418">Kinase</keyword>